<keyword evidence="2" id="KW-1185">Reference proteome</keyword>
<evidence type="ECO:0000313" key="2">
    <source>
        <dbReference type="Proteomes" id="UP001589698"/>
    </source>
</evidence>
<sequence>MVNEEKLVEEMERRRQLADRNVGDVVSLLERRRELRGVYPAADLVADNVGWVV</sequence>
<proteinExistence type="predicted"/>
<name>A0ABV6E645_9ACTN</name>
<accession>A0ABV6E645</accession>
<comment type="caution">
    <text evidence="1">The sequence shown here is derived from an EMBL/GenBank/DDBJ whole genome shotgun (WGS) entry which is preliminary data.</text>
</comment>
<dbReference type="EMBL" id="JBHLXH010000002">
    <property type="protein sequence ID" value="MFC0224458.1"/>
    <property type="molecule type" value="Genomic_DNA"/>
</dbReference>
<dbReference type="RefSeq" id="WP_378520226.1">
    <property type="nucleotide sequence ID" value="NZ_CBCSDI010000064.1"/>
</dbReference>
<reference evidence="1 2" key="1">
    <citation type="submission" date="2024-09" db="EMBL/GenBank/DDBJ databases">
        <authorList>
            <person name="Sun Q."/>
            <person name="Mori K."/>
        </authorList>
    </citation>
    <scope>NUCLEOTIDE SEQUENCE [LARGE SCALE GENOMIC DNA]</scope>
    <source>
        <strain evidence="1 2">CCM 8654</strain>
    </source>
</reference>
<dbReference type="Proteomes" id="UP001589698">
    <property type="component" value="Unassembled WGS sequence"/>
</dbReference>
<protein>
    <submittedName>
        <fullName evidence="1">Uncharacterized protein</fullName>
    </submittedName>
</protein>
<organism evidence="1 2">
    <name type="scientific">Nocardioides zeicaulis</name>
    <dbReference type="NCBI Taxonomy" id="1776857"/>
    <lineage>
        <taxon>Bacteria</taxon>
        <taxon>Bacillati</taxon>
        <taxon>Actinomycetota</taxon>
        <taxon>Actinomycetes</taxon>
        <taxon>Propionibacteriales</taxon>
        <taxon>Nocardioidaceae</taxon>
        <taxon>Nocardioides</taxon>
    </lineage>
</organism>
<evidence type="ECO:0000313" key="1">
    <source>
        <dbReference type="EMBL" id="MFC0224458.1"/>
    </source>
</evidence>
<gene>
    <name evidence="1" type="ORF">ACFFJG_18370</name>
</gene>